<protein>
    <submittedName>
        <fullName evidence="1">Uncharacterized protein</fullName>
    </submittedName>
</protein>
<dbReference type="Ensembl" id="ENSPANT00000071307.1">
    <property type="protein sequence ID" value="ENSPANP00000052414.1"/>
    <property type="gene ID" value="ENSPANG00000039253.1"/>
</dbReference>
<keyword evidence="2" id="KW-1185">Reference proteome</keyword>
<dbReference type="Proteomes" id="UP000028761">
    <property type="component" value="Chromosome 7"/>
</dbReference>
<reference evidence="1" key="2">
    <citation type="submission" date="2025-08" db="UniProtKB">
        <authorList>
            <consortium name="Ensembl"/>
        </authorList>
    </citation>
    <scope>IDENTIFICATION</scope>
</reference>
<evidence type="ECO:0000313" key="2">
    <source>
        <dbReference type="Proteomes" id="UP000028761"/>
    </source>
</evidence>
<dbReference type="AlphaFoldDB" id="A0A8I5N7X5"/>
<reference evidence="1 2" key="1">
    <citation type="submission" date="2012-03" db="EMBL/GenBank/DDBJ databases">
        <title>Whole Genome Assembly of Papio anubis.</title>
        <authorList>
            <person name="Liu Y.L."/>
            <person name="Abraham K.A."/>
            <person name="Akbar H.A."/>
            <person name="Ali S.A."/>
            <person name="Anosike U.A."/>
            <person name="Aqrawi P.A."/>
            <person name="Arias F.A."/>
            <person name="Attaway T.A."/>
            <person name="Awwad R.A."/>
            <person name="Babu C.B."/>
            <person name="Bandaranaike D.B."/>
            <person name="Battles P.B."/>
            <person name="Bell A.B."/>
            <person name="Beltran B.B."/>
            <person name="Berhane-Mersha D.B."/>
            <person name="Bess C.B."/>
            <person name="Bickham C.B."/>
            <person name="Bolden T.B."/>
            <person name="Carter K.C."/>
            <person name="Chau D.C."/>
            <person name="Chavez A.C."/>
            <person name="Clerc-Blankenburg K.C."/>
            <person name="Coyle M.C."/>
            <person name="Dao M.D."/>
            <person name="Davila M.L.D."/>
            <person name="Davy-Carroll L.D."/>
            <person name="Denson S.D."/>
            <person name="Dinh H.D."/>
            <person name="Fernandez S.F."/>
            <person name="Fernando P.F."/>
            <person name="Forbes L.F."/>
            <person name="Francis C.F."/>
            <person name="Francisco L.F."/>
            <person name="Fu Q.F."/>
            <person name="Garcia-Iii R.G."/>
            <person name="Garrett T.G."/>
            <person name="Gross S.G."/>
            <person name="Gubbala S.G."/>
            <person name="Hirani K.H."/>
            <person name="Hogues M.H."/>
            <person name="Hollins B.H."/>
            <person name="Jackson L.J."/>
            <person name="Javaid M.J."/>
            <person name="Jhangiani S.J."/>
            <person name="Johnson A.J."/>
            <person name="Johnson B.J."/>
            <person name="Jones J.J."/>
            <person name="Joshi V.J."/>
            <person name="Kalu J.K."/>
            <person name="Khan N.K."/>
            <person name="Korchina V.K."/>
            <person name="Kovar C.K."/>
            <person name="Lago L.L."/>
            <person name="Lara F.L."/>
            <person name="Le T.-K.L."/>
            <person name="Lee S.L."/>
            <person name="Legall-Iii F.L."/>
            <person name="Lemon S.L."/>
            <person name="Liu J.L."/>
            <person name="Liu Y.-S.L."/>
            <person name="Liyanage D.L."/>
            <person name="Lopez J.L."/>
            <person name="Lorensuhewa L.L."/>
            <person name="Mata R.M."/>
            <person name="Mathew T.M."/>
            <person name="Mercado C.M."/>
            <person name="Mercado I.M."/>
            <person name="Morales K.M."/>
            <person name="Morgan M.M."/>
            <person name="Munidasa M.M."/>
            <person name="Ngo D.N."/>
            <person name="Nguyen L.N."/>
            <person name="Nguyen T.N."/>
            <person name="Nguyen N.N."/>
            <person name="Obregon M.O."/>
            <person name="Okwuonu G.O."/>
            <person name="Ongeri F.O."/>
            <person name="Onwere C.O."/>
            <person name="Osifeso I.O."/>
            <person name="Parra A.P."/>
            <person name="Patil S.P."/>
            <person name="Perez A.P."/>
            <person name="Perez Y.P."/>
            <person name="Pham C.P."/>
            <person name="Pu L.-L.P."/>
            <person name="Puazo M.P."/>
            <person name="Quiroz J.Q."/>
            <person name="Rouhana J.R."/>
            <person name="Ruiz M.R."/>
            <person name="Ruiz S.-J.R."/>
            <person name="Saada N.S."/>
            <person name="Santibanez J.S."/>
            <person name="Scheel M.S."/>
            <person name="Schneider B.S."/>
            <person name="Simmons D.S."/>
            <person name="Sisson I.S."/>
            <person name="Tang L.-Y.T."/>
            <person name="Thornton R.T."/>
            <person name="Tisius J.T."/>
            <person name="Toledanes G.T."/>
            <person name="Trejos Z.T."/>
            <person name="Usmani K.U."/>
            <person name="Varghese R.V."/>
            <person name="Vattathil S.V."/>
            <person name="Vee V.V."/>
            <person name="Walker D.W."/>
            <person name="Weissenberger G.W."/>
            <person name="White C.W."/>
            <person name="Williams A.W."/>
            <person name="Woodworth J.W."/>
            <person name="Wright R.W."/>
            <person name="Zhu Y.Z."/>
            <person name="Han Y.H."/>
            <person name="Newsham I.N."/>
            <person name="Nazareth L.N."/>
            <person name="Worley K.W."/>
            <person name="Muzny D.M."/>
            <person name="Rogers J.R."/>
            <person name="Gibbs R.G."/>
        </authorList>
    </citation>
    <scope>NUCLEOTIDE SEQUENCE [LARGE SCALE GENOMIC DNA]</scope>
</reference>
<reference evidence="1" key="3">
    <citation type="submission" date="2025-09" db="UniProtKB">
        <authorList>
            <consortium name="Ensembl"/>
        </authorList>
    </citation>
    <scope>IDENTIFICATION</scope>
</reference>
<sequence>MGKDFMSKTPKATAAKAKIDKWDLIKLKSFCTAKETTIRVNRQPTEWEKIFAIYSSDKGLISRTYKELKQIYKKKTNNPIKKWAKDMNSNKFTRKKQPFKKWAKDMNRHFSKEDIYAANRHVKKYSSSLAIREMQIKTTTMRNHLMPVRMAIIKKSGNNRCWRGCGEIGTLLHCWWDCKLVQPLWKTVW</sequence>
<proteinExistence type="predicted"/>
<accession>A0A8I5N7X5</accession>
<dbReference type="GeneTree" id="ENSGT01150000287003"/>
<organism evidence="1 2">
    <name type="scientific">Papio anubis</name>
    <name type="common">Olive baboon</name>
    <dbReference type="NCBI Taxonomy" id="9555"/>
    <lineage>
        <taxon>Eukaryota</taxon>
        <taxon>Metazoa</taxon>
        <taxon>Chordata</taxon>
        <taxon>Craniata</taxon>
        <taxon>Vertebrata</taxon>
        <taxon>Euteleostomi</taxon>
        <taxon>Mammalia</taxon>
        <taxon>Eutheria</taxon>
        <taxon>Euarchontoglires</taxon>
        <taxon>Primates</taxon>
        <taxon>Haplorrhini</taxon>
        <taxon>Catarrhini</taxon>
        <taxon>Cercopithecidae</taxon>
        <taxon>Cercopithecinae</taxon>
        <taxon>Papio</taxon>
    </lineage>
</organism>
<evidence type="ECO:0000313" key="1">
    <source>
        <dbReference type="Ensembl" id="ENSPANP00000052414.1"/>
    </source>
</evidence>
<name>A0A8I5N7X5_PAPAN</name>